<proteinExistence type="predicted"/>
<dbReference type="EMBL" id="KV878216">
    <property type="protein sequence ID" value="OJJ31655.1"/>
    <property type="molecule type" value="Genomic_DNA"/>
</dbReference>
<feature type="chain" id="PRO_5013154709" evidence="1">
    <location>
        <begin position="22"/>
        <end position="53"/>
    </location>
</feature>
<feature type="signal peptide" evidence="1">
    <location>
        <begin position="1"/>
        <end position="21"/>
    </location>
</feature>
<reference evidence="3" key="1">
    <citation type="journal article" date="2017" name="Genome Biol.">
        <title>Comparative genomics reveals high biological diversity and specific adaptations in the industrially and medically important fungal genus Aspergillus.</title>
        <authorList>
            <person name="de Vries R.P."/>
            <person name="Riley R."/>
            <person name="Wiebenga A."/>
            <person name="Aguilar-Osorio G."/>
            <person name="Amillis S."/>
            <person name="Uchima C.A."/>
            <person name="Anderluh G."/>
            <person name="Asadollahi M."/>
            <person name="Askin M."/>
            <person name="Barry K."/>
            <person name="Battaglia E."/>
            <person name="Bayram O."/>
            <person name="Benocci T."/>
            <person name="Braus-Stromeyer S.A."/>
            <person name="Caldana C."/>
            <person name="Canovas D."/>
            <person name="Cerqueira G.C."/>
            <person name="Chen F."/>
            <person name="Chen W."/>
            <person name="Choi C."/>
            <person name="Clum A."/>
            <person name="Dos Santos R.A."/>
            <person name="Damasio A.R."/>
            <person name="Diallinas G."/>
            <person name="Emri T."/>
            <person name="Fekete E."/>
            <person name="Flipphi M."/>
            <person name="Freyberg S."/>
            <person name="Gallo A."/>
            <person name="Gournas C."/>
            <person name="Habgood R."/>
            <person name="Hainaut M."/>
            <person name="Harispe M.L."/>
            <person name="Henrissat B."/>
            <person name="Hilden K.S."/>
            <person name="Hope R."/>
            <person name="Hossain A."/>
            <person name="Karabika E."/>
            <person name="Karaffa L."/>
            <person name="Karanyi Z."/>
            <person name="Krasevec N."/>
            <person name="Kuo A."/>
            <person name="Kusch H."/>
            <person name="LaButti K."/>
            <person name="Lagendijk E.L."/>
            <person name="Lapidus A."/>
            <person name="Levasseur A."/>
            <person name="Lindquist E."/>
            <person name="Lipzen A."/>
            <person name="Logrieco A.F."/>
            <person name="MacCabe A."/>
            <person name="Maekelae M.R."/>
            <person name="Malavazi I."/>
            <person name="Melin P."/>
            <person name="Meyer V."/>
            <person name="Mielnichuk N."/>
            <person name="Miskei M."/>
            <person name="Molnar A.P."/>
            <person name="Mule G."/>
            <person name="Ngan C.Y."/>
            <person name="Orejas M."/>
            <person name="Orosz E."/>
            <person name="Ouedraogo J.P."/>
            <person name="Overkamp K.M."/>
            <person name="Park H.-S."/>
            <person name="Perrone G."/>
            <person name="Piumi F."/>
            <person name="Punt P.J."/>
            <person name="Ram A.F."/>
            <person name="Ramon A."/>
            <person name="Rauscher S."/>
            <person name="Record E."/>
            <person name="Riano-Pachon D.M."/>
            <person name="Robert V."/>
            <person name="Roehrig J."/>
            <person name="Ruller R."/>
            <person name="Salamov A."/>
            <person name="Salih N.S."/>
            <person name="Samson R.A."/>
            <person name="Sandor E."/>
            <person name="Sanguinetti M."/>
            <person name="Schuetze T."/>
            <person name="Sepcic K."/>
            <person name="Shelest E."/>
            <person name="Sherlock G."/>
            <person name="Sophianopoulou V."/>
            <person name="Squina F.M."/>
            <person name="Sun H."/>
            <person name="Susca A."/>
            <person name="Todd R.B."/>
            <person name="Tsang A."/>
            <person name="Unkles S.E."/>
            <person name="van de Wiele N."/>
            <person name="van Rossen-Uffink D."/>
            <person name="Oliveira J.V."/>
            <person name="Vesth T.C."/>
            <person name="Visser J."/>
            <person name="Yu J.-H."/>
            <person name="Zhou M."/>
            <person name="Andersen M.R."/>
            <person name="Archer D.B."/>
            <person name="Baker S.E."/>
            <person name="Benoit I."/>
            <person name="Brakhage A.A."/>
            <person name="Braus G.H."/>
            <person name="Fischer R."/>
            <person name="Frisvad J.C."/>
            <person name="Goldman G.H."/>
            <person name="Houbraken J."/>
            <person name="Oakley B."/>
            <person name="Pocsi I."/>
            <person name="Scazzocchio C."/>
            <person name="Seiboth B."/>
            <person name="vanKuyk P.A."/>
            <person name="Wortman J."/>
            <person name="Dyer P.S."/>
            <person name="Grigoriev I.V."/>
        </authorList>
    </citation>
    <scope>NUCLEOTIDE SEQUENCE [LARGE SCALE GENOMIC DNA]</scope>
    <source>
        <strain evidence="3">DTO 134E9</strain>
    </source>
</reference>
<gene>
    <name evidence="2" type="ORF">ASPWEDRAFT_187504</name>
</gene>
<dbReference type="AlphaFoldDB" id="A0A1L9R9P7"/>
<dbReference type="Proteomes" id="UP000184383">
    <property type="component" value="Unassembled WGS sequence"/>
</dbReference>
<keyword evidence="1" id="KW-0732">Signal</keyword>
<keyword evidence="3" id="KW-1185">Reference proteome</keyword>
<name>A0A1L9R9P7_ASPWE</name>
<dbReference type="RefSeq" id="XP_040685332.1">
    <property type="nucleotide sequence ID" value="XM_040832184.1"/>
</dbReference>
<organism evidence="2 3">
    <name type="scientific">Aspergillus wentii DTO 134E9</name>
    <dbReference type="NCBI Taxonomy" id="1073089"/>
    <lineage>
        <taxon>Eukaryota</taxon>
        <taxon>Fungi</taxon>
        <taxon>Dikarya</taxon>
        <taxon>Ascomycota</taxon>
        <taxon>Pezizomycotina</taxon>
        <taxon>Eurotiomycetes</taxon>
        <taxon>Eurotiomycetidae</taxon>
        <taxon>Eurotiales</taxon>
        <taxon>Aspergillaceae</taxon>
        <taxon>Aspergillus</taxon>
        <taxon>Aspergillus subgen. Cremei</taxon>
    </lineage>
</organism>
<accession>A0A1L9R9P7</accession>
<dbReference type="GeneID" id="63748032"/>
<dbReference type="VEuPathDB" id="FungiDB:ASPWEDRAFT_187504"/>
<feature type="non-terminal residue" evidence="2">
    <location>
        <position position="1"/>
    </location>
</feature>
<evidence type="ECO:0000313" key="2">
    <source>
        <dbReference type="EMBL" id="OJJ31655.1"/>
    </source>
</evidence>
<evidence type="ECO:0000313" key="3">
    <source>
        <dbReference type="Proteomes" id="UP000184383"/>
    </source>
</evidence>
<evidence type="ECO:0000256" key="1">
    <source>
        <dbReference type="SAM" id="SignalP"/>
    </source>
</evidence>
<sequence length="53" mass="5642">MAASASLPLLVVLFCCWQCMASVGSRYTFLFYSDGADQCLGSIGAVQRCDEVG</sequence>
<protein>
    <submittedName>
        <fullName evidence="2">Uncharacterized protein</fullName>
    </submittedName>
</protein>